<dbReference type="SUPFAM" id="SSF46689">
    <property type="entry name" value="Homeodomain-like"/>
    <property type="match status" value="1"/>
</dbReference>
<feature type="DNA-binding region" description="H-T-H motif" evidence="2">
    <location>
        <begin position="24"/>
        <end position="43"/>
    </location>
</feature>
<dbReference type="PRINTS" id="PR00455">
    <property type="entry name" value="HTHTETR"/>
</dbReference>
<dbReference type="InterPro" id="IPR009057">
    <property type="entry name" value="Homeodomain-like_sf"/>
</dbReference>
<dbReference type="RefSeq" id="WP_163953375.1">
    <property type="nucleotide sequence ID" value="NZ_JAAFZH010000012.1"/>
</dbReference>
<dbReference type="Gene3D" id="1.10.357.10">
    <property type="entry name" value="Tetracycline Repressor, domain 2"/>
    <property type="match status" value="1"/>
</dbReference>
<dbReference type="AlphaFoldDB" id="A0A6L9LAU9"/>
<accession>A0A6L9LAU9</accession>
<reference evidence="4 5" key="1">
    <citation type="submission" date="2020-02" db="EMBL/GenBank/DDBJ databases">
        <title>Draft genome sequence of two Spirosoma agri KCTC 52727 and Spirosoma terrae KCTC 52035.</title>
        <authorList>
            <person name="Rojas J."/>
            <person name="Ambika Manirajan B."/>
            <person name="Suarez C."/>
            <person name="Ratering S."/>
            <person name="Schnell S."/>
        </authorList>
    </citation>
    <scope>NUCLEOTIDE SEQUENCE [LARGE SCALE GENOMIC DNA]</scope>
    <source>
        <strain evidence="4 5">KCTC 52035</strain>
    </source>
</reference>
<dbReference type="Pfam" id="PF00440">
    <property type="entry name" value="TetR_N"/>
    <property type="match status" value="1"/>
</dbReference>
<evidence type="ECO:0000313" key="4">
    <source>
        <dbReference type="EMBL" id="NDU97685.1"/>
    </source>
</evidence>
<dbReference type="PANTHER" id="PTHR30055:SF223">
    <property type="entry name" value="HTH-TYPE TRANSCRIPTIONAL REGULATOR UIDR"/>
    <property type="match status" value="1"/>
</dbReference>
<evidence type="ECO:0000256" key="2">
    <source>
        <dbReference type="PROSITE-ProRule" id="PRU00335"/>
    </source>
</evidence>
<dbReference type="Pfam" id="PF13972">
    <property type="entry name" value="TetR"/>
    <property type="match status" value="1"/>
</dbReference>
<dbReference type="PROSITE" id="PS50977">
    <property type="entry name" value="HTH_TETR_2"/>
    <property type="match status" value="1"/>
</dbReference>
<evidence type="ECO:0000259" key="3">
    <source>
        <dbReference type="PROSITE" id="PS50977"/>
    </source>
</evidence>
<dbReference type="Proteomes" id="UP000474175">
    <property type="component" value="Unassembled WGS sequence"/>
</dbReference>
<sequence>MDTKTKIVQTALALFNEQGVDVITVRHIAKEMGISHGNLCYHFPNTDTIIRQLYDQLVEQLTSQIGGVITGPLSLNRLAELVGEVMQMLYDYRFLMLDFAGIMRRIPDLRDKHRALVSSRKLAFQHILTQLRALGKLREELYDGHDDDLLEQFFIVGDFWLSSATILYEGAEENKIKHYQQVFLSLIVPCLTNKGLTEWKDIDRKKTL</sequence>
<dbReference type="InterPro" id="IPR050109">
    <property type="entry name" value="HTH-type_TetR-like_transc_reg"/>
</dbReference>
<keyword evidence="5" id="KW-1185">Reference proteome</keyword>
<dbReference type="InterPro" id="IPR001647">
    <property type="entry name" value="HTH_TetR"/>
</dbReference>
<dbReference type="InterPro" id="IPR025722">
    <property type="entry name" value="TetR"/>
</dbReference>
<dbReference type="PANTHER" id="PTHR30055">
    <property type="entry name" value="HTH-TYPE TRANSCRIPTIONAL REGULATOR RUTR"/>
    <property type="match status" value="1"/>
</dbReference>
<organism evidence="4 5">
    <name type="scientific">Spirosoma terrae</name>
    <dbReference type="NCBI Taxonomy" id="1968276"/>
    <lineage>
        <taxon>Bacteria</taxon>
        <taxon>Pseudomonadati</taxon>
        <taxon>Bacteroidota</taxon>
        <taxon>Cytophagia</taxon>
        <taxon>Cytophagales</taxon>
        <taxon>Cytophagaceae</taxon>
        <taxon>Spirosoma</taxon>
    </lineage>
</organism>
<protein>
    <submittedName>
        <fullName evidence="4">TetR/AcrR family transcriptional regulator</fullName>
    </submittedName>
</protein>
<dbReference type="EMBL" id="JAAFZH010000012">
    <property type="protein sequence ID" value="NDU97685.1"/>
    <property type="molecule type" value="Genomic_DNA"/>
</dbReference>
<feature type="domain" description="HTH tetR-type" evidence="3">
    <location>
        <begin position="1"/>
        <end position="61"/>
    </location>
</feature>
<evidence type="ECO:0000256" key="1">
    <source>
        <dbReference type="ARBA" id="ARBA00023125"/>
    </source>
</evidence>
<dbReference type="GO" id="GO:0003700">
    <property type="term" value="F:DNA-binding transcription factor activity"/>
    <property type="evidence" value="ECO:0007669"/>
    <property type="project" value="TreeGrafter"/>
</dbReference>
<gene>
    <name evidence="4" type="ORF">GK108_22565</name>
</gene>
<name>A0A6L9LAU9_9BACT</name>
<proteinExistence type="predicted"/>
<dbReference type="GO" id="GO:0000976">
    <property type="term" value="F:transcription cis-regulatory region binding"/>
    <property type="evidence" value="ECO:0007669"/>
    <property type="project" value="TreeGrafter"/>
</dbReference>
<comment type="caution">
    <text evidence="4">The sequence shown here is derived from an EMBL/GenBank/DDBJ whole genome shotgun (WGS) entry which is preliminary data.</text>
</comment>
<evidence type="ECO:0000313" key="5">
    <source>
        <dbReference type="Proteomes" id="UP000474175"/>
    </source>
</evidence>
<keyword evidence="1 2" id="KW-0238">DNA-binding</keyword>